<organism evidence="1 2">
    <name type="scientific">Streptomyces citrinus</name>
    <dbReference type="NCBI Taxonomy" id="3118173"/>
    <lineage>
        <taxon>Bacteria</taxon>
        <taxon>Bacillati</taxon>
        <taxon>Actinomycetota</taxon>
        <taxon>Actinomycetes</taxon>
        <taxon>Kitasatosporales</taxon>
        <taxon>Streptomycetaceae</taxon>
        <taxon>Streptomyces</taxon>
    </lineage>
</organism>
<evidence type="ECO:0000313" key="2">
    <source>
        <dbReference type="Proteomes" id="UP001432251"/>
    </source>
</evidence>
<evidence type="ECO:0000313" key="1">
    <source>
        <dbReference type="EMBL" id="WWQ64430.1"/>
    </source>
</evidence>
<dbReference type="EMBL" id="CP146022">
    <property type="protein sequence ID" value="WWQ64430.1"/>
    <property type="molecule type" value="Genomic_DNA"/>
</dbReference>
<gene>
    <name evidence="1" type="ORF">V2W30_14460</name>
</gene>
<accession>A0ACD5AB25</accession>
<name>A0ACD5AB25_9ACTN</name>
<keyword evidence="2" id="KW-1185">Reference proteome</keyword>
<proteinExistence type="predicted"/>
<sequence length="164" mass="17282">MKRADLIQDDVLACEDVPKGEQRRTAVAVVERVEKADVQIDASGTGRERLVGLGTRGLGQAGRELPRGGPGHAIPLPATLGVCGVSAKCHVRASEKHLLPTGEASEIEITARRRISFGLAPSSAQPFTPARITDIATGNRRSVDTVAPPPDRPGHIRAQAAPVH</sequence>
<dbReference type="Proteomes" id="UP001432251">
    <property type="component" value="Chromosome"/>
</dbReference>
<reference evidence="1" key="1">
    <citation type="journal article" date="2025" name="Int. J. Syst. Evol. Microbiol.">
        <title>Streptomyces citrinus sp. nov., with yellow diffusible pigment.</title>
        <authorList>
            <person name="He Y."/>
            <person name="Yang E."/>
            <person name="Xu J."/>
            <person name="Sun Y."/>
            <person name="Sun L."/>
        </authorList>
    </citation>
    <scope>NUCLEOTIDE SEQUENCE</scope>
    <source>
        <strain evidence="1">Q6</strain>
    </source>
</reference>
<protein>
    <submittedName>
        <fullName evidence="1">Uncharacterized protein</fullName>
    </submittedName>
</protein>